<keyword evidence="2" id="KW-0539">Nucleus</keyword>
<dbReference type="InterPro" id="IPR036864">
    <property type="entry name" value="Zn2-C6_fun-type_DNA-bd_sf"/>
</dbReference>
<dbReference type="GO" id="GO:0000981">
    <property type="term" value="F:DNA-binding transcription factor activity, RNA polymerase II-specific"/>
    <property type="evidence" value="ECO:0007669"/>
    <property type="project" value="InterPro"/>
</dbReference>
<dbReference type="PROSITE" id="PS00463">
    <property type="entry name" value="ZN2_CY6_FUNGAL_1"/>
    <property type="match status" value="1"/>
</dbReference>
<organism evidence="5 6">
    <name type="scientific">Elsinoe australis</name>
    <dbReference type="NCBI Taxonomy" id="40998"/>
    <lineage>
        <taxon>Eukaryota</taxon>
        <taxon>Fungi</taxon>
        <taxon>Dikarya</taxon>
        <taxon>Ascomycota</taxon>
        <taxon>Pezizomycotina</taxon>
        <taxon>Dothideomycetes</taxon>
        <taxon>Dothideomycetidae</taxon>
        <taxon>Myriangiales</taxon>
        <taxon>Elsinoaceae</taxon>
        <taxon>Elsinoe</taxon>
    </lineage>
</organism>
<dbReference type="GO" id="GO:0006351">
    <property type="term" value="P:DNA-templated transcription"/>
    <property type="evidence" value="ECO:0007669"/>
    <property type="project" value="InterPro"/>
</dbReference>
<dbReference type="SMART" id="SM00066">
    <property type="entry name" value="GAL4"/>
    <property type="match status" value="1"/>
</dbReference>
<dbReference type="PROSITE" id="PS50048">
    <property type="entry name" value="ZN2_CY6_FUNGAL_2"/>
    <property type="match status" value="1"/>
</dbReference>
<dbReference type="Proteomes" id="UP000308133">
    <property type="component" value="Unassembled WGS sequence"/>
</dbReference>
<evidence type="ECO:0000256" key="1">
    <source>
        <dbReference type="ARBA" id="ARBA00022723"/>
    </source>
</evidence>
<feature type="region of interest" description="Disordered" evidence="3">
    <location>
        <begin position="175"/>
        <end position="266"/>
    </location>
</feature>
<dbReference type="PANTHER" id="PTHR46910">
    <property type="entry name" value="TRANSCRIPTION FACTOR PDR1"/>
    <property type="match status" value="1"/>
</dbReference>
<sequence length="592" mass="65742">MNVAQWRSRPKRTDEPRDDTFSFPNPAVSLFTRTLRSSSCLLLTISNTNRHPISIFSLAVPREHLTPFFGNAAKLKQPDASIGSQAVITPDGAPALRIVLHFPNRTRPTLALRRYEEMPLSPDHSTSVPAQTPAKKRVRLSRACNVCRSRKVRCDEQQPSCSRCVAAGIDCVTTDPRSSASLSSSNRKRAGDYHASPTSNGPQQTAVGQPAPHGEIRQSAPNTGMHGVYDSHGANQNVNHQHESLRTPSSLSGSMINDSSHSSGLPRHAIQENAAEGRSEEEADSPEFAFNSAGHLEHKYMGASSLQVFTQWLEMTFRVESLDLTGRFRYGLRHCEEMDIPDSVEMPSLPNAWRSFCRAYVQDIAPLFPVAREGEIFQIADLLMVRRASDLPQRDRPRLALLYACISLGARQSQPTGDESGSYLRAACSLYAYVAAYPYLESAQALLMLSLALRAHSRDGAASQALGLAIRILQSIGLHRQASSQPMRAHDHQDSTSLSRPVQQQAQSFHHSQEIWWAAYCLERISSLESGRPSSISDEDVDQVPEFDQLQAPYQAYLISLTKIQGDINRQLFSNHTKHTFTSPRDIFYIQN</sequence>
<dbReference type="CDD" id="cd12148">
    <property type="entry name" value="fungal_TF_MHR"/>
    <property type="match status" value="1"/>
</dbReference>
<feature type="compositionally biased region" description="Polar residues" evidence="3">
    <location>
        <begin position="495"/>
        <end position="504"/>
    </location>
</feature>
<comment type="caution">
    <text evidence="5">The sequence shown here is derived from an EMBL/GenBank/DDBJ whole genome shotgun (WGS) entry which is preliminary data.</text>
</comment>
<proteinExistence type="predicted"/>
<feature type="region of interest" description="Disordered" evidence="3">
    <location>
        <begin position="483"/>
        <end position="504"/>
    </location>
</feature>
<name>A0A4U7AS22_9PEZI</name>
<feature type="domain" description="Zn(2)-C6 fungal-type" evidence="4">
    <location>
        <begin position="143"/>
        <end position="173"/>
    </location>
</feature>
<feature type="compositionally biased region" description="Polar residues" evidence="3">
    <location>
        <begin position="196"/>
        <end position="207"/>
    </location>
</feature>
<reference evidence="5 6" key="1">
    <citation type="submission" date="2018-02" db="EMBL/GenBank/DDBJ databases">
        <title>Draft genome sequences of Elsinoe sp., causing black scab on jojoba.</title>
        <authorList>
            <person name="Stodart B."/>
            <person name="Jeffress S."/>
            <person name="Ash G."/>
            <person name="Arun Chinnappa K."/>
        </authorList>
    </citation>
    <scope>NUCLEOTIDE SEQUENCE [LARGE SCALE GENOMIC DNA]</scope>
    <source>
        <strain evidence="5 6">Hillstone_2</strain>
    </source>
</reference>
<dbReference type="EMBL" id="PTQR01000106">
    <property type="protein sequence ID" value="TKX19835.1"/>
    <property type="molecule type" value="Genomic_DNA"/>
</dbReference>
<dbReference type="PANTHER" id="PTHR46910:SF1">
    <property type="entry name" value="MISCELLANEOUS ZN(II)2CYS6 TRANSCRIPTION FACTOR (EUROFUNG)-RELATED"/>
    <property type="match status" value="1"/>
</dbReference>
<feature type="compositionally biased region" description="Polar residues" evidence="3">
    <location>
        <begin position="246"/>
        <end position="263"/>
    </location>
</feature>
<dbReference type="InterPro" id="IPR050987">
    <property type="entry name" value="AtrR-like"/>
</dbReference>
<dbReference type="GO" id="GO:0008270">
    <property type="term" value="F:zinc ion binding"/>
    <property type="evidence" value="ECO:0007669"/>
    <property type="project" value="InterPro"/>
</dbReference>
<protein>
    <submittedName>
        <fullName evidence="5">Fungal specific transcription factor domain-containing protein 61</fullName>
    </submittedName>
</protein>
<dbReference type="Pfam" id="PF00172">
    <property type="entry name" value="Zn_clus"/>
    <property type="match status" value="1"/>
</dbReference>
<keyword evidence="1" id="KW-0479">Metal-binding</keyword>
<evidence type="ECO:0000313" key="6">
    <source>
        <dbReference type="Proteomes" id="UP000308133"/>
    </source>
</evidence>
<dbReference type="Gene3D" id="4.10.240.10">
    <property type="entry name" value="Zn(2)-C6 fungal-type DNA-binding domain"/>
    <property type="match status" value="1"/>
</dbReference>
<evidence type="ECO:0000256" key="3">
    <source>
        <dbReference type="SAM" id="MobiDB-lite"/>
    </source>
</evidence>
<dbReference type="Pfam" id="PF04082">
    <property type="entry name" value="Fungal_trans"/>
    <property type="match status" value="1"/>
</dbReference>
<dbReference type="GO" id="GO:0003677">
    <property type="term" value="F:DNA binding"/>
    <property type="evidence" value="ECO:0007669"/>
    <property type="project" value="InterPro"/>
</dbReference>
<evidence type="ECO:0000313" key="5">
    <source>
        <dbReference type="EMBL" id="TKX19835.1"/>
    </source>
</evidence>
<dbReference type="SUPFAM" id="SSF57701">
    <property type="entry name" value="Zn2/Cys6 DNA-binding domain"/>
    <property type="match status" value="1"/>
</dbReference>
<dbReference type="InterPro" id="IPR007219">
    <property type="entry name" value="XnlR_reg_dom"/>
</dbReference>
<dbReference type="CDD" id="cd00067">
    <property type="entry name" value="GAL4"/>
    <property type="match status" value="1"/>
</dbReference>
<evidence type="ECO:0000256" key="2">
    <source>
        <dbReference type="ARBA" id="ARBA00023242"/>
    </source>
</evidence>
<evidence type="ECO:0000259" key="4">
    <source>
        <dbReference type="PROSITE" id="PS50048"/>
    </source>
</evidence>
<dbReference type="InterPro" id="IPR001138">
    <property type="entry name" value="Zn2Cys6_DnaBD"/>
</dbReference>
<gene>
    <name evidence="5" type="ORF">C1H76_8033</name>
</gene>
<dbReference type="SMART" id="SM00906">
    <property type="entry name" value="Fungal_trans"/>
    <property type="match status" value="1"/>
</dbReference>
<accession>A0A4U7AS22</accession>
<dbReference type="AlphaFoldDB" id="A0A4U7AS22"/>